<accession>A0A812TF79</accession>
<evidence type="ECO:0008006" key="3">
    <source>
        <dbReference type="Google" id="ProtNLM"/>
    </source>
</evidence>
<evidence type="ECO:0000313" key="1">
    <source>
        <dbReference type="EMBL" id="CAE7518299.1"/>
    </source>
</evidence>
<dbReference type="InterPro" id="IPR011009">
    <property type="entry name" value="Kinase-like_dom_sf"/>
</dbReference>
<dbReference type="SUPFAM" id="SSF56112">
    <property type="entry name" value="Protein kinase-like (PK-like)"/>
    <property type="match status" value="1"/>
</dbReference>
<comment type="caution">
    <text evidence="1">The sequence shown here is derived from an EMBL/GenBank/DDBJ whole genome shotgun (WGS) entry which is preliminary data.</text>
</comment>
<evidence type="ECO:0000313" key="2">
    <source>
        <dbReference type="Proteomes" id="UP000649617"/>
    </source>
</evidence>
<dbReference type="AlphaFoldDB" id="A0A812TF79"/>
<feature type="non-terminal residue" evidence="1">
    <location>
        <position position="1"/>
    </location>
</feature>
<keyword evidence="2" id="KW-1185">Reference proteome</keyword>
<dbReference type="OrthoDB" id="3399at2759"/>
<dbReference type="Gene3D" id="1.10.510.10">
    <property type="entry name" value="Transferase(Phosphotransferase) domain 1"/>
    <property type="match status" value="1"/>
</dbReference>
<organism evidence="1 2">
    <name type="scientific">Symbiodinium pilosum</name>
    <name type="common">Dinoflagellate</name>
    <dbReference type="NCBI Taxonomy" id="2952"/>
    <lineage>
        <taxon>Eukaryota</taxon>
        <taxon>Sar</taxon>
        <taxon>Alveolata</taxon>
        <taxon>Dinophyceae</taxon>
        <taxon>Suessiales</taxon>
        <taxon>Symbiodiniaceae</taxon>
        <taxon>Symbiodinium</taxon>
    </lineage>
</organism>
<proteinExistence type="predicted"/>
<dbReference type="Proteomes" id="UP000649617">
    <property type="component" value="Unassembled WGS sequence"/>
</dbReference>
<name>A0A812TF79_SYMPI</name>
<protein>
    <recommendedName>
        <fullName evidence="3">Protein kinase domain-containing protein</fullName>
    </recommendedName>
</protein>
<feature type="non-terminal residue" evidence="1">
    <location>
        <position position="133"/>
    </location>
</feature>
<reference evidence="1" key="1">
    <citation type="submission" date="2021-02" db="EMBL/GenBank/DDBJ databases">
        <authorList>
            <person name="Dougan E. K."/>
            <person name="Rhodes N."/>
            <person name="Thang M."/>
            <person name="Chan C."/>
        </authorList>
    </citation>
    <scope>NUCLEOTIDE SEQUENCE</scope>
</reference>
<dbReference type="EMBL" id="CAJNIZ010029724">
    <property type="protein sequence ID" value="CAE7518299.1"/>
    <property type="molecule type" value="Genomic_DNA"/>
</dbReference>
<gene>
    <name evidence="1" type="ORF">SPIL2461_LOCUS13545</name>
</gene>
<sequence>AKGCRGLRHGLAPPEAATARRIGSAMVKAFQDMFDAGLVHGDLHLHNAGLKDMDSTPAVQLIDFGRSASKAACTGKPCGEAFRAGHEYDVCRFVVELCQAFDALQYDFEEMIQECQKELKELKKTKEAAAPTS</sequence>